<organism evidence="4 5">
    <name type="scientific">Actinidia rufa</name>
    <dbReference type="NCBI Taxonomy" id="165716"/>
    <lineage>
        <taxon>Eukaryota</taxon>
        <taxon>Viridiplantae</taxon>
        <taxon>Streptophyta</taxon>
        <taxon>Embryophyta</taxon>
        <taxon>Tracheophyta</taxon>
        <taxon>Spermatophyta</taxon>
        <taxon>Magnoliopsida</taxon>
        <taxon>eudicotyledons</taxon>
        <taxon>Gunneridae</taxon>
        <taxon>Pentapetalae</taxon>
        <taxon>asterids</taxon>
        <taxon>Ericales</taxon>
        <taxon>Actinidiaceae</taxon>
        <taxon>Actinidia</taxon>
    </lineage>
</organism>
<feature type="domain" description="Autophagy-related protein 13 N-terminal" evidence="3">
    <location>
        <begin position="11"/>
        <end position="216"/>
    </location>
</feature>
<dbReference type="PANTHER" id="PTHR13430:SF15">
    <property type="entry name" value="AUTOPHAGY-RELATED PROTEIN 13B"/>
    <property type="match status" value="1"/>
</dbReference>
<dbReference type="GO" id="GO:0034727">
    <property type="term" value="P:piecemeal microautophagy of the nucleus"/>
    <property type="evidence" value="ECO:0007669"/>
    <property type="project" value="TreeGrafter"/>
</dbReference>
<dbReference type="Proteomes" id="UP000585474">
    <property type="component" value="Unassembled WGS sequence"/>
</dbReference>
<feature type="compositionally biased region" description="Low complexity" evidence="2">
    <location>
        <begin position="287"/>
        <end position="301"/>
    </location>
</feature>
<sequence length="537" mass="59245">MMSSPSPSSSSSSSSSIRGRDKWFNLALRDCPAAIESIDFWRQSNLEPMVVDIILVQRLSDWDPMSYSPRRDLVRNLSGKERFQNCWSSEDDEFGCDMKTEKIIERWVVQYESRKGGRDCSSGSKRSIAPSLHTLYKKSILLLRSLYAMVRLLPAYKLYRDLISSGQILTFNLAHRVSSFVEPFTHREESEMQQFEFTPVETFSGRLCLSVTYRSSLLDVSSEPSTPMTPQFIQDYVGSPMADPLKRLPSFPVPQGSPSSSPFGRRHSWSHDFYRPSPPSALPSPSPAHSDSRASISKSSSHCLPPRSLPRHLPETPQRHKNNTNLDEYWPSIFSPSPSTSPSTHLPSSHKSKALLRSESAPVSIPASKLGSTPLSNNNQILPRSPPLKGTRHVASKTQRSSGLVQTSTVDKLFSFGKYENEQCSGSSGVKLSSNSSPHKSFSRSSSKLSFQDDFDDSEFSGPFVVDSDDMPDRGSSPLLPSCSPCCSVQPSAAHLQPLLPRVVSNSPLLPTYSPFYPGLSLTAPCCPLAALAGLAN</sequence>
<feature type="region of interest" description="Disordered" evidence="2">
    <location>
        <begin position="426"/>
        <end position="452"/>
    </location>
</feature>
<dbReference type="EMBL" id="BJWL01000007">
    <property type="protein sequence ID" value="GFY91226.1"/>
    <property type="molecule type" value="Genomic_DNA"/>
</dbReference>
<dbReference type="InterPro" id="IPR036570">
    <property type="entry name" value="HORMA_dom_sf"/>
</dbReference>
<dbReference type="Gene3D" id="3.30.900.10">
    <property type="entry name" value="HORMA domain"/>
    <property type="match status" value="1"/>
</dbReference>
<keyword evidence="5" id="KW-1185">Reference proteome</keyword>
<dbReference type="GO" id="GO:0034497">
    <property type="term" value="P:protein localization to phagophore assembly site"/>
    <property type="evidence" value="ECO:0007669"/>
    <property type="project" value="TreeGrafter"/>
</dbReference>
<keyword evidence="1" id="KW-0072">Autophagy</keyword>
<evidence type="ECO:0000313" key="5">
    <source>
        <dbReference type="Proteomes" id="UP000585474"/>
    </source>
</evidence>
<feature type="compositionally biased region" description="Low complexity" evidence="2">
    <location>
        <begin position="331"/>
        <end position="347"/>
    </location>
</feature>
<comment type="caution">
    <text evidence="4">The sequence shown here is derived from an EMBL/GenBank/DDBJ whole genome shotgun (WGS) entry which is preliminary data.</text>
</comment>
<accession>A0A7J0EYF7</accession>
<dbReference type="OrthoDB" id="70161at2759"/>
<feature type="compositionally biased region" description="Polar residues" evidence="2">
    <location>
        <begin position="370"/>
        <end position="382"/>
    </location>
</feature>
<dbReference type="AlphaFoldDB" id="A0A7J0EYF7"/>
<proteinExistence type="predicted"/>
<dbReference type="InterPro" id="IPR018731">
    <property type="entry name" value="Atg13_N"/>
</dbReference>
<feature type="region of interest" description="Disordered" evidence="2">
    <location>
        <begin position="247"/>
        <end position="404"/>
    </location>
</feature>
<reference evidence="4 5" key="1">
    <citation type="submission" date="2019-07" db="EMBL/GenBank/DDBJ databases">
        <title>De Novo Assembly of kiwifruit Actinidia rufa.</title>
        <authorList>
            <person name="Sugita-Konishi S."/>
            <person name="Sato K."/>
            <person name="Mori E."/>
            <person name="Abe Y."/>
            <person name="Kisaki G."/>
            <person name="Hamano K."/>
            <person name="Suezawa K."/>
            <person name="Otani M."/>
            <person name="Fukuda T."/>
            <person name="Manabe T."/>
            <person name="Gomi K."/>
            <person name="Tabuchi M."/>
            <person name="Akimitsu K."/>
            <person name="Kataoka I."/>
        </authorList>
    </citation>
    <scope>NUCLEOTIDE SEQUENCE [LARGE SCALE GENOMIC DNA]</scope>
    <source>
        <strain evidence="5">cv. Fuchu</strain>
    </source>
</reference>
<feature type="compositionally biased region" description="Pro residues" evidence="2">
    <location>
        <begin position="276"/>
        <end position="286"/>
    </location>
</feature>
<dbReference type="GO" id="GO:0000407">
    <property type="term" value="C:phagophore assembly site"/>
    <property type="evidence" value="ECO:0007669"/>
    <property type="project" value="TreeGrafter"/>
</dbReference>
<dbReference type="Pfam" id="PF10033">
    <property type="entry name" value="ATG13"/>
    <property type="match status" value="1"/>
</dbReference>
<dbReference type="PANTHER" id="PTHR13430">
    <property type="match status" value="1"/>
</dbReference>
<dbReference type="InterPro" id="IPR040182">
    <property type="entry name" value="ATG13"/>
</dbReference>
<evidence type="ECO:0000256" key="1">
    <source>
        <dbReference type="ARBA" id="ARBA00023006"/>
    </source>
</evidence>
<protein>
    <submittedName>
        <fullName evidence="4">Autophagy-related protein 13</fullName>
    </submittedName>
</protein>
<name>A0A7J0EYF7_9ERIC</name>
<evidence type="ECO:0000256" key="2">
    <source>
        <dbReference type="SAM" id="MobiDB-lite"/>
    </source>
</evidence>
<gene>
    <name evidence="4" type="ORF">Acr_07g0014220</name>
</gene>
<evidence type="ECO:0000259" key="3">
    <source>
        <dbReference type="Pfam" id="PF10033"/>
    </source>
</evidence>
<dbReference type="GO" id="GO:1990316">
    <property type="term" value="C:Atg1/ULK1 kinase complex"/>
    <property type="evidence" value="ECO:0007669"/>
    <property type="project" value="InterPro"/>
</dbReference>
<dbReference type="GO" id="GO:0000423">
    <property type="term" value="P:mitophagy"/>
    <property type="evidence" value="ECO:0007669"/>
    <property type="project" value="TreeGrafter"/>
</dbReference>
<evidence type="ECO:0000313" key="4">
    <source>
        <dbReference type="EMBL" id="GFY91226.1"/>
    </source>
</evidence>
<dbReference type="GO" id="GO:0005829">
    <property type="term" value="C:cytosol"/>
    <property type="evidence" value="ECO:0007669"/>
    <property type="project" value="TreeGrafter"/>
</dbReference>